<dbReference type="Pfam" id="PF00173">
    <property type="entry name" value="Cyt-b5"/>
    <property type="match status" value="1"/>
</dbReference>
<evidence type="ECO:0000259" key="3">
    <source>
        <dbReference type="Pfam" id="PF00487"/>
    </source>
</evidence>
<dbReference type="PANTHER" id="PTHR19353:SF19">
    <property type="entry name" value="DELTA(5) FATTY ACID DESATURASE C-RELATED"/>
    <property type="match status" value="1"/>
</dbReference>
<dbReference type="GO" id="GO:0016020">
    <property type="term" value="C:membrane"/>
    <property type="evidence" value="ECO:0007669"/>
    <property type="project" value="TreeGrafter"/>
</dbReference>
<feature type="transmembrane region" description="Helical" evidence="1">
    <location>
        <begin position="159"/>
        <end position="181"/>
    </location>
</feature>
<evidence type="ECO:0000313" key="4">
    <source>
        <dbReference type="EMBL" id="VBB18789.1"/>
    </source>
</evidence>
<organism evidence="4 5">
    <name type="scientific">Yasminevirus sp. GU-2018</name>
    <dbReference type="NCBI Taxonomy" id="2420051"/>
    <lineage>
        <taxon>Viruses</taxon>
        <taxon>Varidnaviria</taxon>
        <taxon>Bamfordvirae</taxon>
        <taxon>Nucleocytoviricota</taxon>
        <taxon>Megaviricetes</taxon>
        <taxon>Imitervirales</taxon>
        <taxon>Mimiviridae</taxon>
        <taxon>Klosneuvirinae</taxon>
        <taxon>Yasminevirus</taxon>
        <taxon>Yasminevirus saudimassiliense</taxon>
    </lineage>
</organism>
<dbReference type="GO" id="GO:0042759">
    <property type="term" value="P:long-chain fatty acid biosynthetic process"/>
    <property type="evidence" value="ECO:0007669"/>
    <property type="project" value="UniProtKB-ARBA"/>
</dbReference>
<dbReference type="InterPro" id="IPR001199">
    <property type="entry name" value="Cyt_B5-like_heme/steroid-bd"/>
</dbReference>
<keyword evidence="1" id="KW-0472">Membrane</keyword>
<name>A0A5K0U9N2_9VIRU</name>
<dbReference type="InterPro" id="IPR012171">
    <property type="entry name" value="Fatty_acid_desaturase"/>
</dbReference>
<feature type="transmembrane region" description="Helical" evidence="1">
    <location>
        <begin position="314"/>
        <end position="331"/>
    </location>
</feature>
<feature type="transmembrane region" description="Helical" evidence="1">
    <location>
        <begin position="264"/>
        <end position="286"/>
    </location>
</feature>
<feature type="transmembrane region" description="Helical" evidence="1">
    <location>
        <begin position="134"/>
        <end position="153"/>
    </location>
</feature>
<evidence type="ECO:0000256" key="1">
    <source>
        <dbReference type="SAM" id="Phobius"/>
    </source>
</evidence>
<dbReference type="GO" id="GO:0016717">
    <property type="term" value="F:oxidoreductase activity, acting on paired donors, with oxidation of a pair of donors resulting in the reduction of molecular oxygen to two molecules of water"/>
    <property type="evidence" value="ECO:0007669"/>
    <property type="project" value="TreeGrafter"/>
</dbReference>
<dbReference type="EMBL" id="UPSH01000001">
    <property type="protein sequence ID" value="VBB18789.1"/>
    <property type="molecule type" value="Genomic_DNA"/>
</dbReference>
<keyword evidence="1" id="KW-0812">Transmembrane</keyword>
<proteinExistence type="predicted"/>
<evidence type="ECO:0000259" key="2">
    <source>
        <dbReference type="Pfam" id="PF00173"/>
    </source>
</evidence>
<dbReference type="SUPFAM" id="SSF55856">
    <property type="entry name" value="Cytochrome b5-like heme/steroid binding domain"/>
    <property type="match status" value="1"/>
</dbReference>
<protein>
    <submittedName>
        <fullName evidence="4">Delta 5 fatty acid desaturase</fullName>
    </submittedName>
</protein>
<feature type="domain" description="Cytochrome b5 heme-binding" evidence="2">
    <location>
        <begin position="31"/>
        <end position="89"/>
    </location>
</feature>
<comment type="caution">
    <text evidence="4">The sequence shown here is derived from an EMBL/GenBank/DDBJ whole genome shotgun (WGS) entry which is preliminary data.</text>
</comment>
<dbReference type="InterPro" id="IPR036400">
    <property type="entry name" value="Cyt_B5-like_heme/steroid_sf"/>
</dbReference>
<reference evidence="4 5" key="1">
    <citation type="submission" date="2018-10" db="EMBL/GenBank/DDBJ databases">
        <authorList>
            <consortium name="IHU Genomes"/>
        </authorList>
    </citation>
    <scope>NUCLEOTIDE SEQUENCE [LARGE SCALE GENOMIC DNA]</scope>
    <source>
        <strain evidence="4 5">A1</strain>
    </source>
</reference>
<dbReference type="GO" id="GO:0006636">
    <property type="term" value="P:unsaturated fatty acid biosynthetic process"/>
    <property type="evidence" value="ECO:0007669"/>
    <property type="project" value="UniProtKB-ARBA"/>
</dbReference>
<feature type="transmembrane region" description="Helical" evidence="1">
    <location>
        <begin position="6"/>
        <end position="24"/>
    </location>
</feature>
<keyword evidence="1" id="KW-1133">Transmembrane helix</keyword>
<accession>A0A5K0U9N2</accession>
<dbReference type="Gene3D" id="3.10.120.10">
    <property type="entry name" value="Cytochrome b5-like heme/steroid binding domain"/>
    <property type="match status" value="1"/>
</dbReference>
<dbReference type="InterPro" id="IPR005804">
    <property type="entry name" value="FA_desaturase_dom"/>
</dbReference>
<feature type="transmembrane region" description="Helical" evidence="1">
    <location>
        <begin position="337"/>
        <end position="357"/>
    </location>
</feature>
<sequence length="475" mass="55455">MFTYLLDPFVVIFAVYSLIYWLFVDHTPKKLDDDHFVMFEGSVYNLKNFNHPGGNEIIRTFSGRDVTLLVHSYHMNVKNVRSLLTKYKITDPDELAKADEILKPNKLNVTFDSYDSSCYDAMKQRVVKETNKDWMMDWTMVLKFVVCAFGYILGWRNIILSKSVISILFWVLVSAICHNMIDMNVMHDGSHYALSKNKYIRKFGVMVGYIMGGPVGFFWLYGHALYHHTLTGVEDLDPELQLMYPILRTYQYQKRYWFHRFQTFYAPFMYIHAGLALLLGDILSFIRKEITSLINPVTSQGHLTLKTPQESREIYFYASTKIMFFIMWLLVPMCVHGVLMGSIMCYLFIVLTGIMVLSQFGIGHVVETDLSNSDTETSLENSKGHFRDIDEWTDHQIRHTADFNSENFVVTNLTGGINNQILHHLFPGVAHRCFPKLIKIVKDHCTERKVPYNDKPFIDQWRSHFSRLNRLGRED</sequence>
<dbReference type="Pfam" id="PF00487">
    <property type="entry name" value="FA_desaturase"/>
    <property type="match status" value="1"/>
</dbReference>
<feature type="transmembrane region" description="Helical" evidence="1">
    <location>
        <begin position="202"/>
        <end position="221"/>
    </location>
</feature>
<evidence type="ECO:0000313" key="5">
    <source>
        <dbReference type="Proteomes" id="UP000594342"/>
    </source>
</evidence>
<gene>
    <name evidence="4" type="ORF">YASMINEVIRUS_1321</name>
</gene>
<dbReference type="Proteomes" id="UP000594342">
    <property type="component" value="Unassembled WGS sequence"/>
</dbReference>
<feature type="domain" description="Fatty acid desaturase" evidence="3">
    <location>
        <begin position="167"/>
        <end position="454"/>
    </location>
</feature>
<dbReference type="PANTHER" id="PTHR19353">
    <property type="entry name" value="FATTY ACID DESATURASE 2"/>
    <property type="match status" value="1"/>
</dbReference>
<keyword evidence="5" id="KW-1185">Reference proteome</keyword>